<dbReference type="OrthoDB" id="10407248at2759"/>
<keyword evidence="2" id="KW-1185">Reference proteome</keyword>
<protein>
    <submittedName>
        <fullName evidence="1">Uncharacterized protein</fullName>
    </submittedName>
</protein>
<evidence type="ECO:0000313" key="2">
    <source>
        <dbReference type="Proteomes" id="UP000000226"/>
    </source>
</evidence>
<evidence type="ECO:0000313" key="1">
    <source>
        <dbReference type="EMBL" id="ESW30940.1"/>
    </source>
</evidence>
<dbReference type="EMBL" id="CM002289">
    <property type="protein sequence ID" value="ESW30940.1"/>
    <property type="molecule type" value="Genomic_DNA"/>
</dbReference>
<reference evidence="2" key="1">
    <citation type="journal article" date="2014" name="Nat. Genet.">
        <title>A reference genome for common bean and genome-wide analysis of dual domestications.</title>
        <authorList>
            <person name="Schmutz J."/>
            <person name="McClean P.E."/>
            <person name="Mamidi S."/>
            <person name="Wu G.A."/>
            <person name="Cannon S.B."/>
            <person name="Grimwood J."/>
            <person name="Jenkins J."/>
            <person name="Shu S."/>
            <person name="Song Q."/>
            <person name="Chavarro C."/>
            <person name="Torres-Torres M."/>
            <person name="Geffroy V."/>
            <person name="Moghaddam S.M."/>
            <person name="Gao D."/>
            <person name="Abernathy B."/>
            <person name="Barry K."/>
            <person name="Blair M."/>
            <person name="Brick M.A."/>
            <person name="Chovatia M."/>
            <person name="Gepts P."/>
            <person name="Goodstein D.M."/>
            <person name="Gonzales M."/>
            <person name="Hellsten U."/>
            <person name="Hyten D.L."/>
            <person name="Jia G."/>
            <person name="Kelly J.D."/>
            <person name="Kudrna D."/>
            <person name="Lee R."/>
            <person name="Richard M.M."/>
            <person name="Miklas P.N."/>
            <person name="Osorno J.M."/>
            <person name="Rodrigues J."/>
            <person name="Thareau V."/>
            <person name="Urrea C.A."/>
            <person name="Wang M."/>
            <person name="Yu Y."/>
            <person name="Zhang M."/>
            <person name="Wing R.A."/>
            <person name="Cregan P.B."/>
            <person name="Rokhsar D.S."/>
            <person name="Jackson S.A."/>
        </authorList>
    </citation>
    <scope>NUCLEOTIDE SEQUENCE [LARGE SCALE GENOMIC DNA]</scope>
    <source>
        <strain evidence="2">cv. G19833</strain>
    </source>
</reference>
<dbReference type="AlphaFoldDB" id="V7CNW8"/>
<dbReference type="Proteomes" id="UP000000226">
    <property type="component" value="Chromosome 2"/>
</dbReference>
<gene>
    <name evidence="1" type="ORF">PHAVU_002G195100g</name>
</gene>
<dbReference type="Gramene" id="ESW30940">
    <property type="protein sequence ID" value="ESW30940"/>
    <property type="gene ID" value="PHAVU_002G195100g"/>
</dbReference>
<proteinExistence type="predicted"/>
<organism evidence="1 2">
    <name type="scientific">Phaseolus vulgaris</name>
    <name type="common">Kidney bean</name>
    <name type="synonym">French bean</name>
    <dbReference type="NCBI Taxonomy" id="3885"/>
    <lineage>
        <taxon>Eukaryota</taxon>
        <taxon>Viridiplantae</taxon>
        <taxon>Streptophyta</taxon>
        <taxon>Embryophyta</taxon>
        <taxon>Tracheophyta</taxon>
        <taxon>Spermatophyta</taxon>
        <taxon>Magnoliopsida</taxon>
        <taxon>eudicotyledons</taxon>
        <taxon>Gunneridae</taxon>
        <taxon>Pentapetalae</taxon>
        <taxon>rosids</taxon>
        <taxon>fabids</taxon>
        <taxon>Fabales</taxon>
        <taxon>Fabaceae</taxon>
        <taxon>Papilionoideae</taxon>
        <taxon>50 kb inversion clade</taxon>
        <taxon>NPAAA clade</taxon>
        <taxon>indigoferoid/millettioid clade</taxon>
        <taxon>Phaseoleae</taxon>
        <taxon>Phaseolus</taxon>
    </lineage>
</organism>
<sequence length="170" mass="19084">MVAKKDNRCEKFAFQKSFNNLRSQDFTKIMISGPRIETSFINSGSGSQNLKGLKIQCDDKSLWDSSFEDVARSGMDTLFNYNENGSQTFPGSTVFKYLQQTLANKMGERKIEIQNPVAILTKLLSSMAYGSNDESLPNNPSPTPNLLRHLSRIVQSFNNSEEGKQDFSHA</sequence>
<accession>V7CNW8</accession>
<name>V7CNW8_PHAVU</name>